<gene>
    <name evidence="2" type="ORF">Pla108_03320</name>
</gene>
<feature type="transmembrane region" description="Helical" evidence="1">
    <location>
        <begin position="56"/>
        <end position="76"/>
    </location>
</feature>
<dbReference type="EMBL" id="SJPR01000001">
    <property type="protein sequence ID" value="TWT99395.1"/>
    <property type="molecule type" value="Genomic_DNA"/>
</dbReference>
<dbReference type="AlphaFoldDB" id="A0A5C6AJP4"/>
<dbReference type="Proteomes" id="UP000317421">
    <property type="component" value="Unassembled WGS sequence"/>
</dbReference>
<organism evidence="2 3">
    <name type="scientific">Botrimarina colliarenosi</name>
    <dbReference type="NCBI Taxonomy" id="2528001"/>
    <lineage>
        <taxon>Bacteria</taxon>
        <taxon>Pseudomonadati</taxon>
        <taxon>Planctomycetota</taxon>
        <taxon>Planctomycetia</taxon>
        <taxon>Pirellulales</taxon>
        <taxon>Lacipirellulaceae</taxon>
        <taxon>Botrimarina</taxon>
    </lineage>
</organism>
<evidence type="ECO:0000313" key="2">
    <source>
        <dbReference type="EMBL" id="TWT99395.1"/>
    </source>
</evidence>
<accession>A0A5C6AJP4</accession>
<evidence type="ECO:0000313" key="3">
    <source>
        <dbReference type="Proteomes" id="UP000317421"/>
    </source>
</evidence>
<evidence type="ECO:0008006" key="4">
    <source>
        <dbReference type="Google" id="ProtNLM"/>
    </source>
</evidence>
<comment type="caution">
    <text evidence="2">The sequence shown here is derived from an EMBL/GenBank/DDBJ whole genome shotgun (WGS) entry which is preliminary data.</text>
</comment>
<sequence length="201" mass="22716">MSFVPSWFSYLNPKVTGIDLYELTPELRRLVDNELDRDERLAWLAQPDPKAYTRGYWVIQLFGVPFTAFSVFWIAMASSMGGGFFGLFGVPFVLVGTGMLTAPFWCRRLARRSVYAITDQRAIVFKQEWSGMSIRSFRPDQLGAIERKQHADGSGDLIFAKEITQYGRNNHGPHISRIGFIGIANVKQVEDLIENLAAESS</sequence>
<feature type="transmembrane region" description="Helical" evidence="1">
    <location>
        <begin position="82"/>
        <end position="105"/>
    </location>
</feature>
<keyword evidence="1" id="KW-0812">Transmembrane</keyword>
<evidence type="ECO:0000256" key="1">
    <source>
        <dbReference type="SAM" id="Phobius"/>
    </source>
</evidence>
<keyword evidence="1" id="KW-0472">Membrane</keyword>
<protein>
    <recommendedName>
        <fullName evidence="4">DUF304 domain-containing protein</fullName>
    </recommendedName>
</protein>
<name>A0A5C6AJP4_9BACT</name>
<proteinExistence type="predicted"/>
<keyword evidence="3" id="KW-1185">Reference proteome</keyword>
<dbReference type="RefSeq" id="WP_146442048.1">
    <property type="nucleotide sequence ID" value="NZ_SJPR01000001.1"/>
</dbReference>
<dbReference type="OrthoDB" id="289073at2"/>
<reference evidence="2 3" key="1">
    <citation type="submission" date="2019-02" db="EMBL/GenBank/DDBJ databases">
        <title>Deep-cultivation of Planctomycetes and their phenomic and genomic characterization uncovers novel biology.</title>
        <authorList>
            <person name="Wiegand S."/>
            <person name="Jogler M."/>
            <person name="Boedeker C."/>
            <person name="Pinto D."/>
            <person name="Vollmers J."/>
            <person name="Rivas-Marin E."/>
            <person name="Kohn T."/>
            <person name="Peeters S.H."/>
            <person name="Heuer A."/>
            <person name="Rast P."/>
            <person name="Oberbeckmann S."/>
            <person name="Bunk B."/>
            <person name="Jeske O."/>
            <person name="Meyerdierks A."/>
            <person name="Storesund J.E."/>
            <person name="Kallscheuer N."/>
            <person name="Luecker S."/>
            <person name="Lage O.M."/>
            <person name="Pohl T."/>
            <person name="Merkel B.J."/>
            <person name="Hornburger P."/>
            <person name="Mueller R.-W."/>
            <person name="Bruemmer F."/>
            <person name="Labrenz M."/>
            <person name="Spormann A.M."/>
            <person name="Op Den Camp H."/>
            <person name="Overmann J."/>
            <person name="Amann R."/>
            <person name="Jetten M.S.M."/>
            <person name="Mascher T."/>
            <person name="Medema M.H."/>
            <person name="Devos D.P."/>
            <person name="Kaster A.-K."/>
            <person name="Ovreas L."/>
            <person name="Rohde M."/>
            <person name="Galperin M.Y."/>
            <person name="Jogler C."/>
        </authorList>
    </citation>
    <scope>NUCLEOTIDE SEQUENCE [LARGE SCALE GENOMIC DNA]</scope>
    <source>
        <strain evidence="2 3">Pla108</strain>
    </source>
</reference>
<keyword evidence="1" id="KW-1133">Transmembrane helix</keyword>